<evidence type="ECO:0000313" key="4">
    <source>
        <dbReference type="Proteomes" id="UP000183656"/>
    </source>
</evidence>
<keyword evidence="4" id="KW-1185">Reference proteome</keyword>
<protein>
    <submittedName>
        <fullName evidence="3">Nuclease-related domain-containing protein</fullName>
    </submittedName>
</protein>
<feature type="domain" description="NERD" evidence="2">
    <location>
        <begin position="11"/>
        <end position="128"/>
    </location>
</feature>
<name>A0A1I7KEN2_9BURK</name>
<feature type="compositionally biased region" description="Basic residues" evidence="1">
    <location>
        <begin position="284"/>
        <end position="293"/>
    </location>
</feature>
<dbReference type="STRING" id="343013.SAMN04489707_104816"/>
<gene>
    <name evidence="3" type="ORF">SAMN04489707_104816</name>
</gene>
<dbReference type="EMBL" id="FPBX01000048">
    <property type="protein sequence ID" value="SFU95873.1"/>
    <property type="molecule type" value="Genomic_DNA"/>
</dbReference>
<dbReference type="InterPro" id="IPR011528">
    <property type="entry name" value="NERD"/>
</dbReference>
<evidence type="ECO:0000313" key="3">
    <source>
        <dbReference type="EMBL" id="SFU95873.1"/>
    </source>
</evidence>
<organism evidence="3 4">
    <name type="scientific">Paenacidovorax caeni</name>
    <dbReference type="NCBI Taxonomy" id="343013"/>
    <lineage>
        <taxon>Bacteria</taxon>
        <taxon>Pseudomonadati</taxon>
        <taxon>Pseudomonadota</taxon>
        <taxon>Betaproteobacteria</taxon>
        <taxon>Burkholderiales</taxon>
        <taxon>Comamonadaceae</taxon>
        <taxon>Paenacidovorax</taxon>
    </lineage>
</organism>
<dbReference type="AlphaFoldDB" id="A0A1I7KEN2"/>
<dbReference type="PROSITE" id="PS50965">
    <property type="entry name" value="NERD"/>
    <property type="match status" value="1"/>
</dbReference>
<sequence length="300" mass="34540">MSGRWKTISPSQFPWEQDALDFVQRALPNREPFRAYSNFEFVADDGSINEVDLLIISRYSIFLVEIKSRPGEVSGDSHTWIWRDGAREYFDDNPLLLTNRKAKKLASLLRKQLTVQKRRTPYIQSLVFLSDPAQRCKLVGPARENVHLRADIANKLFDESAPVASAQPIDRDLATSLNRALETIGIRPPQQSRRVGDYQLEQVLAETDFHQDWLAKHVSLTILRRRVRLYTAKRTLNAAQRSMLADAARREFQLLEGIRHPGILRASDFIDSEHGPALTENRERKRGQTTRKRAPSEGWR</sequence>
<feature type="region of interest" description="Disordered" evidence="1">
    <location>
        <begin position="274"/>
        <end position="300"/>
    </location>
</feature>
<accession>A0A1I7KEN2</accession>
<dbReference type="Pfam" id="PF08378">
    <property type="entry name" value="NERD"/>
    <property type="match status" value="1"/>
</dbReference>
<proteinExistence type="predicted"/>
<dbReference type="Proteomes" id="UP000183656">
    <property type="component" value="Unassembled WGS sequence"/>
</dbReference>
<evidence type="ECO:0000259" key="2">
    <source>
        <dbReference type="PROSITE" id="PS50965"/>
    </source>
</evidence>
<dbReference type="RefSeq" id="WP_054257732.1">
    <property type="nucleotide sequence ID" value="NZ_CYIG01000053.1"/>
</dbReference>
<reference evidence="3 4" key="1">
    <citation type="submission" date="2016-10" db="EMBL/GenBank/DDBJ databases">
        <authorList>
            <person name="de Groot N.N."/>
        </authorList>
    </citation>
    <scope>NUCLEOTIDE SEQUENCE [LARGE SCALE GENOMIC DNA]</scope>
    <source>
        <strain evidence="3 4">R-24608</strain>
    </source>
</reference>
<evidence type="ECO:0000256" key="1">
    <source>
        <dbReference type="SAM" id="MobiDB-lite"/>
    </source>
</evidence>